<dbReference type="PANTHER" id="PTHR47691">
    <property type="entry name" value="REGULATOR-RELATED"/>
    <property type="match status" value="1"/>
</dbReference>
<name>V9Z6X3_9ACTN</name>
<dbReference type="Pfam" id="PF13424">
    <property type="entry name" value="TPR_12"/>
    <property type="match status" value="1"/>
</dbReference>
<protein>
    <submittedName>
        <fullName evidence="3">Putative regulator protein</fullName>
    </submittedName>
</protein>
<dbReference type="EMBL" id="KF602048">
    <property type="protein sequence ID" value="AHE39136.1"/>
    <property type="molecule type" value="Genomic_DNA"/>
</dbReference>
<organism evidence="3">
    <name type="scientific">Streptomyces sp. FR1</name>
    <dbReference type="NCBI Taxonomy" id="349971"/>
    <lineage>
        <taxon>Bacteria</taxon>
        <taxon>Bacillati</taxon>
        <taxon>Actinomycetota</taxon>
        <taxon>Actinomycetes</taxon>
        <taxon>Kitasatosporales</taxon>
        <taxon>Streptomycetaceae</taxon>
        <taxon>Streptomyces</taxon>
    </lineage>
</organism>
<feature type="region of interest" description="Disordered" evidence="1">
    <location>
        <begin position="1"/>
        <end position="22"/>
    </location>
</feature>
<evidence type="ECO:0000256" key="1">
    <source>
        <dbReference type="SAM" id="MobiDB-lite"/>
    </source>
</evidence>
<dbReference type="SUPFAM" id="SSF52540">
    <property type="entry name" value="P-loop containing nucleoside triphosphate hydrolases"/>
    <property type="match status" value="1"/>
</dbReference>
<sequence>MSSPFPADGHRPGTSNKMADSTVNGPVLQARTIGDVQITVQEAVFTPPTPRQLLPVPAVWTDRTSDMVQLAMAVDRPSVDSVRVIALHGPSGIGKTALANRFLHGLHHRFSGGQLYADLRGYAPGGPASTAEVLARLLRSVRPGGRAASVDELGAWWRTATADLARPVCVLLDNAVDAEQVLALLPGGPGHLVVTTSRAVLGGLASYGARFHEVKPLDVEATQEYLVRCLGQDRIAADRRAATRIVRLSAGLPMALAVMVSTLASRPDQRLATATSALVHACASVRLSHPVFTRQEVAVTTALNDRYQQLPPAAATVYRRSGSVFALDVDPALAAALSGLSQPAAQDALEVLHSAGMIEAAQAGEDPVRGAVYRYHDSAREHAAERFAQEEPDGGHEVLRMALDFFLDAASRAERRLTPTHRPLAREYQFEPADPVSFDTDAEALAWLEAQQDNLRAAVLTASAAGLDSSVWQITHALWPLLRAHHDYDLWTVTHSHAARAARTCGDPAAELEILGTWAVGMRGAGQHDDAIEAFDQVLHMARSANDGRGEIQALHELGATHLAANRPEDAEPFLLQALNRRSEFARRAEADENTREEITFRRAAAITKVCLGQVQLRLERPSEAIDTLSSARATLASLQDSIDAARALAWLGRAHALDGDLGKGAVLGQQAVDECDRAGSPRWRAHSRELLAQTLQAAGRRDDAEALYQRAVGIYTPISPRDAARVRQRLRALSS</sequence>
<dbReference type="GO" id="GO:0016887">
    <property type="term" value="F:ATP hydrolysis activity"/>
    <property type="evidence" value="ECO:0007669"/>
    <property type="project" value="InterPro"/>
</dbReference>
<dbReference type="AlphaFoldDB" id="V9Z6X3"/>
<reference evidence="3" key="1">
    <citation type="submission" date="2013-09" db="EMBL/GenBank/DDBJ databases">
        <title>Complete nucleotide sequence of Streptomyces linear plasmid pFRL3.</title>
        <authorList>
            <person name="Chen Z."/>
            <person name="Fang P."/>
            <person name="Qin Z."/>
        </authorList>
    </citation>
    <scope>NUCLEOTIDE SEQUENCE</scope>
    <source>
        <plasmid evidence="3">pFRL3</plasmid>
    </source>
</reference>
<dbReference type="InterPro" id="IPR019734">
    <property type="entry name" value="TPR_rpt"/>
</dbReference>
<dbReference type="SUPFAM" id="SSF48452">
    <property type="entry name" value="TPR-like"/>
    <property type="match status" value="1"/>
</dbReference>
<dbReference type="RefSeq" id="WP_024126517.1">
    <property type="nucleotide sequence ID" value="NC_023283.1"/>
</dbReference>
<proteinExistence type="predicted"/>
<dbReference type="InterPro" id="IPR027417">
    <property type="entry name" value="P-loop_NTPase"/>
</dbReference>
<dbReference type="InterPro" id="IPR049945">
    <property type="entry name" value="AAA_22"/>
</dbReference>
<gene>
    <name evidence="3" type="ORF">pFRL3_359c</name>
</gene>
<evidence type="ECO:0000259" key="2">
    <source>
        <dbReference type="Pfam" id="PF13401"/>
    </source>
</evidence>
<dbReference type="PANTHER" id="PTHR47691:SF3">
    <property type="entry name" value="HTH-TYPE TRANSCRIPTIONAL REGULATOR RV0890C-RELATED"/>
    <property type="match status" value="1"/>
</dbReference>
<dbReference type="Gene3D" id="3.40.50.300">
    <property type="entry name" value="P-loop containing nucleotide triphosphate hydrolases"/>
    <property type="match status" value="1"/>
</dbReference>
<keyword evidence="3" id="KW-0614">Plasmid</keyword>
<dbReference type="Gene3D" id="1.25.40.10">
    <property type="entry name" value="Tetratricopeptide repeat domain"/>
    <property type="match status" value="2"/>
</dbReference>
<dbReference type="SMART" id="SM00028">
    <property type="entry name" value="TPR"/>
    <property type="match status" value="4"/>
</dbReference>
<feature type="domain" description="ORC1/DEAH AAA+ ATPase" evidence="2">
    <location>
        <begin position="83"/>
        <end position="175"/>
    </location>
</feature>
<feature type="compositionally biased region" description="Polar residues" evidence="1">
    <location>
        <begin position="13"/>
        <end position="22"/>
    </location>
</feature>
<geneLocation type="plasmid" evidence="3">
    <name>pFRL3</name>
</geneLocation>
<dbReference type="PRINTS" id="PR00364">
    <property type="entry name" value="DISEASERSIST"/>
</dbReference>
<accession>V9Z6X3</accession>
<dbReference type="Pfam" id="PF13401">
    <property type="entry name" value="AAA_22"/>
    <property type="match status" value="1"/>
</dbReference>
<evidence type="ECO:0000313" key="3">
    <source>
        <dbReference type="EMBL" id="AHE39136.1"/>
    </source>
</evidence>
<dbReference type="InterPro" id="IPR011990">
    <property type="entry name" value="TPR-like_helical_dom_sf"/>
</dbReference>